<evidence type="ECO:0000313" key="3">
    <source>
        <dbReference type="Proteomes" id="UP001418222"/>
    </source>
</evidence>
<proteinExistence type="predicted"/>
<dbReference type="SUPFAM" id="SSF56672">
    <property type="entry name" value="DNA/RNA polymerases"/>
    <property type="match status" value="1"/>
</dbReference>
<dbReference type="InterPro" id="IPR043502">
    <property type="entry name" value="DNA/RNA_pol_sf"/>
</dbReference>
<evidence type="ECO:0000256" key="1">
    <source>
        <dbReference type="SAM" id="MobiDB-lite"/>
    </source>
</evidence>
<feature type="region of interest" description="Disordered" evidence="1">
    <location>
        <begin position="238"/>
        <end position="270"/>
    </location>
</feature>
<accession>A0AAP0C177</accession>
<dbReference type="AlphaFoldDB" id="A0AAP0C177"/>
<comment type="caution">
    <text evidence="2">The sequence shown here is derived from an EMBL/GenBank/DDBJ whole genome shotgun (WGS) entry which is preliminary data.</text>
</comment>
<gene>
    <name evidence="2" type="ORF">KSP39_PZI000937</name>
</gene>
<protein>
    <submittedName>
        <fullName evidence="2">Uncharacterized protein</fullName>
    </submittedName>
</protein>
<dbReference type="InterPro" id="IPR043128">
    <property type="entry name" value="Rev_trsase/Diguanyl_cyclase"/>
</dbReference>
<dbReference type="Proteomes" id="UP001418222">
    <property type="component" value="Unassembled WGS sequence"/>
</dbReference>
<keyword evidence="3" id="KW-1185">Reference proteome</keyword>
<name>A0AAP0C177_9ASPA</name>
<dbReference type="EMBL" id="JBBWWQ010000001">
    <property type="protein sequence ID" value="KAK8956900.1"/>
    <property type="molecule type" value="Genomic_DNA"/>
</dbReference>
<reference evidence="2 3" key="1">
    <citation type="journal article" date="2022" name="Nat. Plants">
        <title>Genomes of leafy and leafless Platanthera orchids illuminate the evolution of mycoheterotrophy.</title>
        <authorList>
            <person name="Li M.H."/>
            <person name="Liu K.W."/>
            <person name="Li Z."/>
            <person name="Lu H.C."/>
            <person name="Ye Q.L."/>
            <person name="Zhang D."/>
            <person name="Wang J.Y."/>
            <person name="Li Y.F."/>
            <person name="Zhong Z.M."/>
            <person name="Liu X."/>
            <person name="Yu X."/>
            <person name="Liu D.K."/>
            <person name="Tu X.D."/>
            <person name="Liu B."/>
            <person name="Hao Y."/>
            <person name="Liao X.Y."/>
            <person name="Jiang Y.T."/>
            <person name="Sun W.H."/>
            <person name="Chen J."/>
            <person name="Chen Y.Q."/>
            <person name="Ai Y."/>
            <person name="Zhai J.W."/>
            <person name="Wu S.S."/>
            <person name="Zhou Z."/>
            <person name="Hsiao Y.Y."/>
            <person name="Wu W.L."/>
            <person name="Chen Y.Y."/>
            <person name="Lin Y.F."/>
            <person name="Hsu J.L."/>
            <person name="Li C.Y."/>
            <person name="Wang Z.W."/>
            <person name="Zhao X."/>
            <person name="Zhong W.Y."/>
            <person name="Ma X.K."/>
            <person name="Ma L."/>
            <person name="Huang J."/>
            <person name="Chen G.Z."/>
            <person name="Huang M.Z."/>
            <person name="Huang L."/>
            <person name="Peng D.H."/>
            <person name="Luo Y.B."/>
            <person name="Zou S.Q."/>
            <person name="Chen S.P."/>
            <person name="Lan S."/>
            <person name="Tsai W.C."/>
            <person name="Van de Peer Y."/>
            <person name="Liu Z.J."/>
        </authorList>
    </citation>
    <scope>NUCLEOTIDE SEQUENCE [LARGE SCALE GENOMIC DNA]</scope>
    <source>
        <strain evidence="2">Lor287</strain>
    </source>
</reference>
<evidence type="ECO:0000313" key="2">
    <source>
        <dbReference type="EMBL" id="KAK8956900.1"/>
    </source>
</evidence>
<sequence length="270" mass="30191">MEDFTVVLILVDNESLINVIFKKTFDGLQVEAGRVIASDGPLFGFFGEDVEGGEDLLKQDGKVVWELEKSLLSPMSSENGKKTRSRSPVSPDNGIELVAGKWSVQEHIMDLVETFATLRKFKMRLNPVKCVFGAGRGSSWGHLLTPKGVEPNLDKVKTILEMALPKSTKEVQRLIERLKFEWAKKCEESFEKFKQELTHAPLLQGLKEEEDLLLYLGVGVEAGIAILRSPTIIARLRHEDNRTAPPRRSPHASAAKGKESKYDSSPFLIF</sequence>
<dbReference type="Gene3D" id="3.30.70.270">
    <property type="match status" value="1"/>
</dbReference>
<organism evidence="2 3">
    <name type="scientific">Platanthera zijinensis</name>
    <dbReference type="NCBI Taxonomy" id="2320716"/>
    <lineage>
        <taxon>Eukaryota</taxon>
        <taxon>Viridiplantae</taxon>
        <taxon>Streptophyta</taxon>
        <taxon>Embryophyta</taxon>
        <taxon>Tracheophyta</taxon>
        <taxon>Spermatophyta</taxon>
        <taxon>Magnoliopsida</taxon>
        <taxon>Liliopsida</taxon>
        <taxon>Asparagales</taxon>
        <taxon>Orchidaceae</taxon>
        <taxon>Orchidoideae</taxon>
        <taxon>Orchideae</taxon>
        <taxon>Orchidinae</taxon>
        <taxon>Platanthera</taxon>
    </lineage>
</organism>